<comment type="function">
    <text evidence="4">Catalyzes the reduction of 1-pyrroline-5-carboxylate (PCA) to L-proline.</text>
</comment>
<evidence type="ECO:0000256" key="7">
    <source>
        <dbReference type="RuleBase" id="RU003903"/>
    </source>
</evidence>
<dbReference type="SUPFAM" id="SSF51735">
    <property type="entry name" value="NAD(P)-binding Rossmann-fold domains"/>
    <property type="match status" value="1"/>
</dbReference>
<dbReference type="InterPro" id="IPR036291">
    <property type="entry name" value="NAD(P)-bd_dom_sf"/>
</dbReference>
<comment type="catalytic activity">
    <reaction evidence="4">
        <text>L-proline + NAD(+) = (S)-1-pyrroline-5-carboxylate + NADH + 2 H(+)</text>
        <dbReference type="Rhea" id="RHEA:14105"/>
        <dbReference type="ChEBI" id="CHEBI:15378"/>
        <dbReference type="ChEBI" id="CHEBI:17388"/>
        <dbReference type="ChEBI" id="CHEBI:57540"/>
        <dbReference type="ChEBI" id="CHEBI:57945"/>
        <dbReference type="ChEBI" id="CHEBI:60039"/>
        <dbReference type="EC" id="1.5.1.2"/>
    </reaction>
</comment>
<accession>A0AAU7E9F0</accession>
<proteinExistence type="inferred from homology"/>
<dbReference type="InterPro" id="IPR053790">
    <property type="entry name" value="P5CR-like_CS"/>
</dbReference>
<feature type="domain" description="Pyrroline-5-carboxylate reductase dimerisation" evidence="9">
    <location>
        <begin position="148"/>
        <end position="246"/>
    </location>
</feature>
<dbReference type="Pfam" id="PF14748">
    <property type="entry name" value="P5CR_dimer"/>
    <property type="match status" value="1"/>
</dbReference>
<comment type="pathway">
    <text evidence="4 7">Amino-acid biosynthesis; L-proline biosynthesis; L-proline from L-glutamate 5-semialdehyde: step 1/1.</text>
</comment>
<keyword evidence="3 4" id="KW-0560">Oxidoreductase</keyword>
<dbReference type="PIRSF" id="PIRSF000193">
    <property type="entry name" value="Pyrrol-5-carb_rd"/>
    <property type="match status" value="1"/>
</dbReference>
<dbReference type="NCBIfam" id="NF008839">
    <property type="entry name" value="PRK11880.2-4"/>
    <property type="match status" value="1"/>
</dbReference>
<dbReference type="Gene3D" id="1.10.3730.10">
    <property type="entry name" value="ProC C-terminal domain-like"/>
    <property type="match status" value="1"/>
</dbReference>
<dbReference type="InterPro" id="IPR029036">
    <property type="entry name" value="P5CR_dimer"/>
</dbReference>
<keyword evidence="4 7" id="KW-0028">Amino-acid biosynthesis</keyword>
<evidence type="ECO:0000313" key="10">
    <source>
        <dbReference type="EMBL" id="XBJ30165.1"/>
    </source>
</evidence>
<comment type="subcellular location">
    <subcellularLocation>
        <location evidence="4">Cytoplasm</location>
    </subcellularLocation>
</comment>
<keyword evidence="4 7" id="KW-0641">Proline biosynthesis</keyword>
<evidence type="ECO:0000259" key="9">
    <source>
        <dbReference type="Pfam" id="PF14748"/>
    </source>
</evidence>
<evidence type="ECO:0000256" key="1">
    <source>
        <dbReference type="ARBA" id="ARBA00005525"/>
    </source>
</evidence>
<gene>
    <name evidence="4" type="primary">proC</name>
    <name evidence="10" type="ORF">AAH949_06700</name>
</gene>
<dbReference type="PANTHER" id="PTHR11645">
    <property type="entry name" value="PYRROLINE-5-CARBOXYLATE REDUCTASE"/>
    <property type="match status" value="1"/>
</dbReference>
<keyword evidence="4" id="KW-0963">Cytoplasm</keyword>
<dbReference type="SUPFAM" id="SSF48179">
    <property type="entry name" value="6-phosphogluconate dehydrogenase C-terminal domain-like"/>
    <property type="match status" value="1"/>
</dbReference>
<dbReference type="GO" id="GO:0004735">
    <property type="term" value="F:pyrroline-5-carboxylate reductase activity"/>
    <property type="evidence" value="ECO:0007669"/>
    <property type="project" value="UniProtKB-UniRule"/>
</dbReference>
<dbReference type="AlphaFoldDB" id="A0AAU7E9F0"/>
<dbReference type="EC" id="1.5.1.2" evidence="4 5"/>
<feature type="domain" description="Pyrroline-5-carboxylate reductase catalytic N-terminal" evidence="8">
    <location>
        <begin position="5"/>
        <end position="88"/>
    </location>
</feature>
<dbReference type="EMBL" id="CP155620">
    <property type="protein sequence ID" value="XBJ30165.1"/>
    <property type="molecule type" value="Genomic_DNA"/>
</dbReference>
<dbReference type="InterPro" id="IPR000304">
    <property type="entry name" value="Pyrroline-COOH_reductase"/>
</dbReference>
<evidence type="ECO:0000256" key="3">
    <source>
        <dbReference type="ARBA" id="ARBA00023002"/>
    </source>
</evidence>
<dbReference type="GO" id="GO:0005737">
    <property type="term" value="C:cytoplasm"/>
    <property type="evidence" value="ECO:0007669"/>
    <property type="project" value="UniProtKB-SubCell"/>
</dbReference>
<organism evidence="10">
    <name type="scientific">Campylobacter sp. CCS1377</name>
    <dbReference type="NCBI Taxonomy" id="3158229"/>
    <lineage>
        <taxon>Bacteria</taxon>
        <taxon>Pseudomonadati</taxon>
        <taxon>Campylobacterota</taxon>
        <taxon>Epsilonproteobacteria</taxon>
        <taxon>Campylobacterales</taxon>
        <taxon>Campylobacteraceae</taxon>
        <taxon>Campylobacter</taxon>
    </lineage>
</organism>
<evidence type="ECO:0000256" key="6">
    <source>
        <dbReference type="PIRSR" id="PIRSR000193-1"/>
    </source>
</evidence>
<reference evidence="10" key="1">
    <citation type="submission" date="2024-05" db="EMBL/GenBank/DDBJ databases">
        <title>Campylobacter coli isolated from environmental waters in Slovenia.</title>
        <authorList>
            <person name="Zautner A.E."/>
            <person name="Bunk B."/>
            <person name="Riedel T."/>
            <person name="Sproeer C."/>
        </authorList>
    </citation>
    <scope>NUCLEOTIDE SEQUENCE</scope>
    <source>
        <strain evidence="10">CCS1377</strain>
    </source>
</reference>
<dbReference type="Gene3D" id="3.40.50.720">
    <property type="entry name" value="NAD(P)-binding Rossmann-like Domain"/>
    <property type="match status" value="1"/>
</dbReference>
<dbReference type="PROSITE" id="PS00521">
    <property type="entry name" value="P5CR"/>
    <property type="match status" value="1"/>
</dbReference>
<dbReference type="RefSeq" id="WP_243832579.1">
    <property type="nucleotide sequence ID" value="NZ_CP155620.1"/>
</dbReference>
<sequence length="246" mass="27143">MMQNIYILGNGTMAKALACGLRDRYNITIVGRDEAKLQHLKEQNFQTLHYSKLDIQDKNIILAFKPYALKELASLFKNQARLLISVLANTSIEELQIIKAQNYARIMPNTAAKYKASSTPFVLKNSAFKDEIIDILNHFGTSYELNDEKLMNAATAISGCAPAFLALVAESIANAGVYEGLDKNLSLKLTQGLFQSFNALFTNNHPAIIKEDICSPAGITIKGVKILEEEGLRGTFFKALHASANK</sequence>
<evidence type="ECO:0000256" key="4">
    <source>
        <dbReference type="HAMAP-Rule" id="MF_01925"/>
    </source>
</evidence>
<name>A0AAU7E9F0_9BACT</name>
<dbReference type="InterPro" id="IPR008927">
    <property type="entry name" value="6-PGluconate_DH-like_C_sf"/>
</dbReference>
<dbReference type="Pfam" id="PF03807">
    <property type="entry name" value="F420_oxidored"/>
    <property type="match status" value="1"/>
</dbReference>
<keyword evidence="2 4" id="KW-0521">NADP</keyword>
<evidence type="ECO:0000259" key="8">
    <source>
        <dbReference type="Pfam" id="PF03807"/>
    </source>
</evidence>
<evidence type="ECO:0000256" key="5">
    <source>
        <dbReference type="NCBIfam" id="TIGR00112"/>
    </source>
</evidence>
<protein>
    <recommendedName>
        <fullName evidence="4 5">Pyrroline-5-carboxylate reductase</fullName>
        <shortName evidence="4">P5C reductase</shortName>
        <shortName evidence="4">P5CR</shortName>
        <ecNumber evidence="4 5">1.5.1.2</ecNumber>
    </recommendedName>
    <alternativeName>
        <fullName evidence="4">PCA reductase</fullName>
    </alternativeName>
</protein>
<feature type="binding site" evidence="6">
    <location>
        <begin position="63"/>
        <end position="66"/>
    </location>
    <ligand>
        <name>NADP(+)</name>
        <dbReference type="ChEBI" id="CHEBI:58349"/>
    </ligand>
</feature>
<comment type="catalytic activity">
    <reaction evidence="4 7">
        <text>L-proline + NADP(+) = (S)-1-pyrroline-5-carboxylate + NADPH + 2 H(+)</text>
        <dbReference type="Rhea" id="RHEA:14109"/>
        <dbReference type="ChEBI" id="CHEBI:15378"/>
        <dbReference type="ChEBI" id="CHEBI:17388"/>
        <dbReference type="ChEBI" id="CHEBI:57783"/>
        <dbReference type="ChEBI" id="CHEBI:58349"/>
        <dbReference type="ChEBI" id="CHEBI:60039"/>
        <dbReference type="EC" id="1.5.1.2"/>
    </reaction>
</comment>
<evidence type="ECO:0000256" key="2">
    <source>
        <dbReference type="ARBA" id="ARBA00022857"/>
    </source>
</evidence>
<dbReference type="PANTHER" id="PTHR11645:SF0">
    <property type="entry name" value="PYRROLINE-5-CARBOXYLATE REDUCTASE 3"/>
    <property type="match status" value="1"/>
</dbReference>
<feature type="binding site" evidence="6">
    <location>
        <begin position="8"/>
        <end position="13"/>
    </location>
    <ligand>
        <name>NADP(+)</name>
        <dbReference type="ChEBI" id="CHEBI:58349"/>
    </ligand>
</feature>
<dbReference type="HAMAP" id="MF_01925">
    <property type="entry name" value="P5C_reductase"/>
    <property type="match status" value="1"/>
</dbReference>
<comment type="similarity">
    <text evidence="1 4 7">Belongs to the pyrroline-5-carboxylate reductase family.</text>
</comment>
<dbReference type="NCBIfam" id="TIGR00112">
    <property type="entry name" value="proC"/>
    <property type="match status" value="1"/>
</dbReference>
<dbReference type="InterPro" id="IPR028939">
    <property type="entry name" value="P5C_Rdtase_cat_N"/>
</dbReference>
<dbReference type="GO" id="GO:0055129">
    <property type="term" value="P:L-proline biosynthetic process"/>
    <property type="evidence" value="ECO:0007669"/>
    <property type="project" value="UniProtKB-UniRule"/>
</dbReference>